<accession>A0A1E8F0Z8</accession>
<dbReference type="OrthoDB" id="9960674at2"/>
<reference evidence="1 2" key="1">
    <citation type="submission" date="2016-06" db="EMBL/GenBank/DDBJ databases">
        <title>Genome sequence of Clostridium acetireducens DSM 10703.</title>
        <authorList>
            <person name="Poehlein A."/>
            <person name="Fluechter S."/>
            <person name="Duerre P."/>
            <person name="Daniel R."/>
        </authorList>
    </citation>
    <scope>NUCLEOTIDE SEQUENCE [LARGE SCALE GENOMIC DNA]</scope>
    <source>
        <strain evidence="1 2">DSM 10703</strain>
    </source>
</reference>
<gene>
    <name evidence="1" type="ORF">CLOACE_05340</name>
</gene>
<dbReference type="AlphaFoldDB" id="A0A1E8F0Z8"/>
<dbReference type="Proteomes" id="UP000175744">
    <property type="component" value="Unassembled WGS sequence"/>
</dbReference>
<evidence type="ECO:0000313" key="2">
    <source>
        <dbReference type="Proteomes" id="UP000175744"/>
    </source>
</evidence>
<comment type="caution">
    <text evidence="1">The sequence shown here is derived from an EMBL/GenBank/DDBJ whole genome shotgun (WGS) entry which is preliminary data.</text>
</comment>
<name>A0A1E8F0Z8_9CLOT</name>
<dbReference type="RefSeq" id="WP_070109497.1">
    <property type="nucleotide sequence ID" value="NZ_LZFO01000005.1"/>
</dbReference>
<organism evidence="1 2">
    <name type="scientific">Clostridium acetireducens DSM 10703</name>
    <dbReference type="NCBI Taxonomy" id="1121290"/>
    <lineage>
        <taxon>Bacteria</taxon>
        <taxon>Bacillati</taxon>
        <taxon>Bacillota</taxon>
        <taxon>Clostridia</taxon>
        <taxon>Eubacteriales</taxon>
        <taxon>Clostridiaceae</taxon>
        <taxon>Clostridium</taxon>
    </lineage>
</organism>
<proteinExistence type="predicted"/>
<dbReference type="EMBL" id="LZFO01000005">
    <property type="protein sequence ID" value="OFI07129.1"/>
    <property type="molecule type" value="Genomic_DNA"/>
</dbReference>
<keyword evidence="2" id="KW-1185">Reference proteome</keyword>
<evidence type="ECO:0000313" key="1">
    <source>
        <dbReference type="EMBL" id="OFI07129.1"/>
    </source>
</evidence>
<sequence length="236" mass="28376">MDFDDRILQLLNNDKISKYLDEKEKNNVIREFQKYKGKYEKYKTDKNAKILSYIIFYNVINKNDTLKKKKLENSKKKIFTIKNLASILKISEKSFSKLNKEIFNKNINVQKYNNKDKNLNEFKNINKIIKKYKRNTKAPNLTKKGLIAIFKINYEYLKFLYSDKTAIKIKEYLANVYMNLSLAGYNIEYSKLEELFGEYFKYLNIVVTDGRSSKDFVKIKDIYNNENFKVYIEFMR</sequence>
<dbReference type="STRING" id="1121290.CLAOCE_05340"/>
<protein>
    <submittedName>
        <fullName evidence="1">Uncharacterized protein</fullName>
    </submittedName>
</protein>